<evidence type="ECO:0000313" key="2">
    <source>
        <dbReference type="Proteomes" id="UP000317977"/>
    </source>
</evidence>
<dbReference type="AlphaFoldDB" id="A0A5C6EVD2"/>
<sequence>MLDRLTQYFSALIFLTALAVVYTNALAPLMSAPDVELIALKKSPEHRGDDSLNDLFAEGAWQRGSCKRLQTSHGVLLFENWEQTDDAHWKLWPITVVIGRGLGNDDEEDPVIVEAPEGAELKFTESLDMMSGGAPPIDWGRMVGDVRIYRAGEAGSNAGQPGSASSGDRPALELRTANVGIDNRKIWTTEAIRMTFGEARMVGRDLTIHLSAPGPRGKQSTPVLDRMELIYLDELVMPMKGGGLFASKGSKVNAATGSEKQAMISIACGGRVEYDFAIDQLLLRESVSLVYQVDGLLADRFDCQHLELTLNDPMNSEIVRRSPLDWLVKIKATGDPAIAKIPSFDTEVAADNIELNTLTGLLQANGRRGIRMRRGPVSASLAQLIYQFDPANPEVIGILDADGAGIVTIKDPQNSVREARWRDGLHIRPKGVTTAKDLNTDIELRIDGNVRAWLVDGGEFAADSVFGLFVPQPTTDRPDGSVVGDAKSSKPAARPTMVPEWFNIKGNVRIETAAIAAETEEMWLNFINDAVVGDDGIVTSVSGAGAGAGAGTESDSQLRQWVAQPTAATALVDPVARARPMVRGASINAQLRRNASGLSAKKLSVVGGVEVEHVIETGGQSMAVGFRGESLELLDGGGEDVLQLSGNEAAPARFELGDGFFVGPQIQIRPSDNMVWINAAGEFQIPTAALPTGLSGGNGTDGGTKSGGFVWTKPPHCRWQGEMLFDGRKAVLTEGVDIDASLISDREPWELKVSGDRLEVDLQEGVQMRDMASMRNAVVQKITILQADDRPVIAQALHYGRDGVRETKHLVFARRLTMAPGEGGRLVGQGPGWYRGWTIGGLATSGVASGKSTNASKATVVDGAQDDMTGIHLTFNDSMQADLTTRNLDFLRGVRVGVQEVSGWDQAFDAAKMDTISIGQSTLDCDRLRFSVEPGQAAHSYAGSAYGSSRLGSGQTAWEMEATSGVVFRTRNENGLLEGTASRAAYSASKEIFTLDGAPNMPVIFRQTRADGQPGVEAAVRMLTVNPKTMEVQGTGFERLSNALPSGSSSR</sequence>
<reference evidence="1 2" key="1">
    <citation type="submission" date="2019-02" db="EMBL/GenBank/DDBJ databases">
        <title>Deep-cultivation of Planctomycetes and their phenomic and genomic characterization uncovers novel biology.</title>
        <authorList>
            <person name="Wiegand S."/>
            <person name="Jogler M."/>
            <person name="Boedeker C."/>
            <person name="Pinto D."/>
            <person name="Vollmers J."/>
            <person name="Rivas-Marin E."/>
            <person name="Kohn T."/>
            <person name="Peeters S.H."/>
            <person name="Heuer A."/>
            <person name="Rast P."/>
            <person name="Oberbeckmann S."/>
            <person name="Bunk B."/>
            <person name="Jeske O."/>
            <person name="Meyerdierks A."/>
            <person name="Storesund J.E."/>
            <person name="Kallscheuer N."/>
            <person name="Luecker S."/>
            <person name="Lage O.M."/>
            <person name="Pohl T."/>
            <person name="Merkel B.J."/>
            <person name="Hornburger P."/>
            <person name="Mueller R.-W."/>
            <person name="Bruemmer F."/>
            <person name="Labrenz M."/>
            <person name="Spormann A.M."/>
            <person name="Op Den Camp H."/>
            <person name="Overmann J."/>
            <person name="Amann R."/>
            <person name="Jetten M.S.M."/>
            <person name="Mascher T."/>
            <person name="Medema M.H."/>
            <person name="Devos D.P."/>
            <person name="Kaster A.-K."/>
            <person name="Ovreas L."/>
            <person name="Rohde M."/>
            <person name="Galperin M.Y."/>
            <person name="Jogler C."/>
        </authorList>
    </citation>
    <scope>NUCLEOTIDE SEQUENCE [LARGE SCALE GENOMIC DNA]</scope>
    <source>
        <strain evidence="1 2">Poly59</strain>
    </source>
</reference>
<comment type="caution">
    <text evidence="1">The sequence shown here is derived from an EMBL/GenBank/DDBJ whole genome shotgun (WGS) entry which is preliminary data.</text>
</comment>
<accession>A0A5C6EVD2</accession>
<dbReference type="EMBL" id="SJPX01000003">
    <property type="protein sequence ID" value="TWU51211.1"/>
    <property type="molecule type" value="Genomic_DNA"/>
</dbReference>
<dbReference type="Proteomes" id="UP000317977">
    <property type="component" value="Unassembled WGS sequence"/>
</dbReference>
<dbReference type="RefSeq" id="WP_146534620.1">
    <property type="nucleotide sequence ID" value="NZ_SJPX01000003.1"/>
</dbReference>
<protein>
    <recommendedName>
        <fullName evidence="3">OstA-like protein</fullName>
    </recommendedName>
</protein>
<keyword evidence="2" id="KW-1185">Reference proteome</keyword>
<organism evidence="1 2">
    <name type="scientific">Rubripirellula reticaptiva</name>
    <dbReference type="NCBI Taxonomy" id="2528013"/>
    <lineage>
        <taxon>Bacteria</taxon>
        <taxon>Pseudomonadati</taxon>
        <taxon>Planctomycetota</taxon>
        <taxon>Planctomycetia</taxon>
        <taxon>Pirellulales</taxon>
        <taxon>Pirellulaceae</taxon>
        <taxon>Rubripirellula</taxon>
    </lineage>
</organism>
<gene>
    <name evidence="1" type="ORF">Poly59_28020</name>
</gene>
<name>A0A5C6EVD2_9BACT</name>
<proteinExistence type="predicted"/>
<evidence type="ECO:0008006" key="3">
    <source>
        <dbReference type="Google" id="ProtNLM"/>
    </source>
</evidence>
<dbReference type="OrthoDB" id="219504at2"/>
<evidence type="ECO:0000313" key="1">
    <source>
        <dbReference type="EMBL" id="TWU51211.1"/>
    </source>
</evidence>